<evidence type="ECO:0000313" key="3">
    <source>
        <dbReference type="Proteomes" id="UP001215598"/>
    </source>
</evidence>
<protein>
    <recommendedName>
        <fullName evidence="1">Helitron helicase-like domain-containing protein</fullName>
    </recommendedName>
</protein>
<sequence>MVDQFTNTFLGFERDCKRGVFGRVKHYYGVFEAQNRGSLHLHMVIWIEGALSPKLIQERAMADESFKHQLFLWLESVIKHELPSDTSPLASESKARQKQCLLGRPPHPDHPDFPSIWPQFLREVLDASGHVHKHNDTCFKKTPFSMLSLEPNDRDRLCRFNYPSPLVPESSMNDNGKISLKRIDENVVGYNPTISSSFQCNTDVKFVGSGPFAMALAIYMSHYAAKSTLDSALIMSALAAAMKSLQSNNTTLHSPAVSEDEERCRKLLLKTLNQINGRRELSGQQVACALLGISNHVTDAQFAVFYWSKLLTWTSPTIFPPYQPKLKPDEIFVGQATRFLI</sequence>
<organism evidence="2 3">
    <name type="scientific">Mycena metata</name>
    <dbReference type="NCBI Taxonomy" id="1033252"/>
    <lineage>
        <taxon>Eukaryota</taxon>
        <taxon>Fungi</taxon>
        <taxon>Dikarya</taxon>
        <taxon>Basidiomycota</taxon>
        <taxon>Agaricomycotina</taxon>
        <taxon>Agaricomycetes</taxon>
        <taxon>Agaricomycetidae</taxon>
        <taxon>Agaricales</taxon>
        <taxon>Marasmiineae</taxon>
        <taxon>Mycenaceae</taxon>
        <taxon>Mycena</taxon>
    </lineage>
</organism>
<evidence type="ECO:0000259" key="1">
    <source>
        <dbReference type="Pfam" id="PF14214"/>
    </source>
</evidence>
<dbReference type="EMBL" id="JARKIB010000386">
    <property type="protein sequence ID" value="KAJ7711760.1"/>
    <property type="molecule type" value="Genomic_DNA"/>
</dbReference>
<keyword evidence="3" id="KW-1185">Reference proteome</keyword>
<feature type="domain" description="Helitron helicase-like" evidence="1">
    <location>
        <begin position="5"/>
        <end position="45"/>
    </location>
</feature>
<proteinExistence type="predicted"/>
<dbReference type="InterPro" id="IPR025476">
    <property type="entry name" value="Helitron_helicase-like"/>
</dbReference>
<comment type="caution">
    <text evidence="2">The sequence shown here is derived from an EMBL/GenBank/DDBJ whole genome shotgun (WGS) entry which is preliminary data.</text>
</comment>
<dbReference type="Proteomes" id="UP001215598">
    <property type="component" value="Unassembled WGS sequence"/>
</dbReference>
<evidence type="ECO:0000313" key="2">
    <source>
        <dbReference type="EMBL" id="KAJ7711760.1"/>
    </source>
</evidence>
<name>A0AAD7H410_9AGAR</name>
<dbReference type="Pfam" id="PF14214">
    <property type="entry name" value="Helitron_like_N"/>
    <property type="match status" value="1"/>
</dbReference>
<accession>A0AAD7H410</accession>
<dbReference type="AlphaFoldDB" id="A0AAD7H410"/>
<gene>
    <name evidence="2" type="ORF">B0H16DRAFT_1343415</name>
</gene>
<reference evidence="2" key="1">
    <citation type="submission" date="2023-03" db="EMBL/GenBank/DDBJ databases">
        <title>Massive genome expansion in bonnet fungi (Mycena s.s.) driven by repeated elements and novel gene families across ecological guilds.</title>
        <authorList>
            <consortium name="Lawrence Berkeley National Laboratory"/>
            <person name="Harder C.B."/>
            <person name="Miyauchi S."/>
            <person name="Viragh M."/>
            <person name="Kuo A."/>
            <person name="Thoen E."/>
            <person name="Andreopoulos B."/>
            <person name="Lu D."/>
            <person name="Skrede I."/>
            <person name="Drula E."/>
            <person name="Henrissat B."/>
            <person name="Morin E."/>
            <person name="Kohler A."/>
            <person name="Barry K."/>
            <person name="LaButti K."/>
            <person name="Morin E."/>
            <person name="Salamov A."/>
            <person name="Lipzen A."/>
            <person name="Mereny Z."/>
            <person name="Hegedus B."/>
            <person name="Baldrian P."/>
            <person name="Stursova M."/>
            <person name="Weitz H."/>
            <person name="Taylor A."/>
            <person name="Grigoriev I.V."/>
            <person name="Nagy L.G."/>
            <person name="Martin F."/>
            <person name="Kauserud H."/>
        </authorList>
    </citation>
    <scope>NUCLEOTIDE SEQUENCE</scope>
    <source>
        <strain evidence="2">CBHHK182m</strain>
    </source>
</reference>